<evidence type="ECO:0000313" key="1">
    <source>
        <dbReference type="EMBL" id="QSS62904.1"/>
    </source>
</evidence>
<gene>
    <name evidence="1" type="ORF">I7I51_02647</name>
</gene>
<sequence>MALFTGFLGPEAKIHRAELEKQLLRGSVKYGLDAAGNRRYVGLDGLTRLLLESIGLEANHDLATWRISTSKFFKPLQKQIYIIPIRIISGEPCVIQGEIKSLLVPGQYVRLEDGIDIQPELEPELECVFASFESPKELTPCPTTNPHNSASY</sequence>
<protein>
    <submittedName>
        <fullName evidence="1">Uncharacterized protein</fullName>
    </submittedName>
</protein>
<dbReference type="EMBL" id="CP069112">
    <property type="protein sequence ID" value="QSS62904.1"/>
    <property type="molecule type" value="Genomic_DNA"/>
</dbReference>
<reference evidence="1" key="1">
    <citation type="submission" date="2021-01" db="EMBL/GenBank/DDBJ databases">
        <title>Chromosome-level genome assembly of a human fungal pathogen reveals clustering of transcriptionally co-regulated genes.</title>
        <authorList>
            <person name="Voorhies M."/>
            <person name="Cohen S."/>
            <person name="Shea T.P."/>
            <person name="Petrus S."/>
            <person name="Munoz J.F."/>
            <person name="Poplawski S."/>
            <person name="Goldman W.E."/>
            <person name="Michael T."/>
            <person name="Cuomo C.A."/>
            <person name="Sil A."/>
            <person name="Beyhan S."/>
        </authorList>
    </citation>
    <scope>NUCLEOTIDE SEQUENCE</scope>
    <source>
        <strain evidence="1">WU24</strain>
    </source>
</reference>
<dbReference type="VEuPathDB" id="FungiDB:I7I51_02647"/>
<dbReference type="Proteomes" id="UP000663671">
    <property type="component" value="Chromosome 7"/>
</dbReference>
<organism evidence="1 2">
    <name type="scientific">Ajellomyces capsulatus</name>
    <name type="common">Darling's disease fungus</name>
    <name type="synonym">Histoplasma capsulatum</name>
    <dbReference type="NCBI Taxonomy" id="5037"/>
    <lineage>
        <taxon>Eukaryota</taxon>
        <taxon>Fungi</taxon>
        <taxon>Dikarya</taxon>
        <taxon>Ascomycota</taxon>
        <taxon>Pezizomycotina</taxon>
        <taxon>Eurotiomycetes</taxon>
        <taxon>Eurotiomycetidae</taxon>
        <taxon>Onygenales</taxon>
        <taxon>Ajellomycetaceae</taxon>
        <taxon>Histoplasma</taxon>
    </lineage>
</organism>
<accession>A0A8A1ME56</accession>
<proteinExistence type="predicted"/>
<dbReference type="AlphaFoldDB" id="A0A8A1ME56"/>
<name>A0A8A1ME56_AJECA</name>
<evidence type="ECO:0000313" key="2">
    <source>
        <dbReference type="Proteomes" id="UP000663671"/>
    </source>
</evidence>